<dbReference type="KEGG" id="grs:C7S20_06270"/>
<sequence>MLNKGFRDEEKQKVSEALTDLLDIEFVPDLWKMEQERKVRDVLQKIAGTDLEAIMNSSDEDLMNQLQENHFGGQQYEQLGDLLIKTAPFHEEENQQKLAQKSLLLYEFSQIETRTFSFGLIQKINRAKDLTGE</sequence>
<accession>A0A2R3Z3Q1</accession>
<protein>
    <submittedName>
        <fullName evidence="1">Uncharacterized protein</fullName>
    </submittedName>
</protein>
<name>A0A2R3Z3Q1_9FLAO</name>
<gene>
    <name evidence="1" type="ORF">C7S20_06270</name>
</gene>
<dbReference type="EMBL" id="CP028136">
    <property type="protein sequence ID" value="AVR44903.1"/>
    <property type="molecule type" value="Genomic_DNA"/>
</dbReference>
<proteinExistence type="predicted"/>
<dbReference type="OrthoDB" id="1435645at2"/>
<dbReference type="AlphaFoldDB" id="A0A2R3Z3Q1"/>
<evidence type="ECO:0000313" key="2">
    <source>
        <dbReference type="Proteomes" id="UP000241507"/>
    </source>
</evidence>
<dbReference type="RefSeq" id="WP_107011681.1">
    <property type="nucleotide sequence ID" value="NZ_CP028136.1"/>
</dbReference>
<evidence type="ECO:0000313" key="1">
    <source>
        <dbReference type="EMBL" id="AVR44903.1"/>
    </source>
</evidence>
<dbReference type="Proteomes" id="UP000241507">
    <property type="component" value="Chromosome"/>
</dbReference>
<keyword evidence="2" id="KW-1185">Reference proteome</keyword>
<reference evidence="2" key="1">
    <citation type="submission" date="2018-03" db="EMBL/GenBank/DDBJ databases">
        <title>Gramella fulva sp. nov., isolated from a dry surface of tidal flat.</title>
        <authorList>
            <person name="Hwang S.H."/>
            <person name="Hwang W.M."/>
            <person name="Kang K."/>
            <person name="Ahn T.-Y."/>
        </authorList>
    </citation>
    <scope>NUCLEOTIDE SEQUENCE [LARGE SCALE GENOMIC DNA]</scope>
    <source>
        <strain evidence="2">SH35</strain>
    </source>
</reference>
<organism evidence="1 2">
    <name type="scientific">Christiangramia fulva</name>
    <dbReference type="NCBI Taxonomy" id="2126553"/>
    <lineage>
        <taxon>Bacteria</taxon>
        <taxon>Pseudomonadati</taxon>
        <taxon>Bacteroidota</taxon>
        <taxon>Flavobacteriia</taxon>
        <taxon>Flavobacteriales</taxon>
        <taxon>Flavobacteriaceae</taxon>
        <taxon>Christiangramia</taxon>
    </lineage>
</organism>